<keyword evidence="3" id="KW-0472">Membrane</keyword>
<name>A0ABW0CSZ1_STRCD</name>
<evidence type="ECO:0000313" key="4">
    <source>
        <dbReference type="EMBL" id="MFC5219045.1"/>
    </source>
</evidence>
<evidence type="ECO:0000313" key="5">
    <source>
        <dbReference type="Proteomes" id="UP001596263"/>
    </source>
</evidence>
<evidence type="ECO:0000256" key="1">
    <source>
        <dbReference type="SAM" id="Coils"/>
    </source>
</evidence>
<feature type="coiled-coil region" evidence="1">
    <location>
        <begin position="116"/>
        <end position="157"/>
    </location>
</feature>
<dbReference type="RefSeq" id="WP_380862433.1">
    <property type="nucleotide sequence ID" value="NZ_JBHSKM010000035.1"/>
</dbReference>
<dbReference type="EMBL" id="JBHSKM010000035">
    <property type="protein sequence ID" value="MFC5219045.1"/>
    <property type="molecule type" value="Genomic_DNA"/>
</dbReference>
<feature type="transmembrane region" description="Helical" evidence="3">
    <location>
        <begin position="56"/>
        <end position="77"/>
    </location>
</feature>
<feature type="transmembrane region" description="Helical" evidence="3">
    <location>
        <begin position="89"/>
        <end position="112"/>
    </location>
</feature>
<evidence type="ECO:0000256" key="3">
    <source>
        <dbReference type="SAM" id="Phobius"/>
    </source>
</evidence>
<sequence length="270" mass="30213">MPILDASATARAAEPAYDFTWLGESEAWYTFLWLASLVVTAVLWRSTRERLARRIALTICGVFGVTLAAPALYGLIVRFTEAKAGGSDLSMAVFSIVATLVSGYSLYVVTVVDRKRDEVEQSIRDVNRMIGELSAQNNEQQQDLENTRRQLALQDLRMALFLAVSDEIETLDEDGATPSRNRAMTLRLVQRLLARHAFSEIVFDLRELTSVLRRRPTMVSPEVKVRICSYLDLLIQCSAVPDAEHVPTIRELSDRLNRPDETGQPTTGLP</sequence>
<comment type="caution">
    <text evidence="4">The sequence shown here is derived from an EMBL/GenBank/DDBJ whole genome shotgun (WGS) entry which is preliminary data.</text>
</comment>
<dbReference type="Proteomes" id="UP001596263">
    <property type="component" value="Unassembled WGS sequence"/>
</dbReference>
<feature type="compositionally biased region" description="Basic and acidic residues" evidence="2">
    <location>
        <begin position="251"/>
        <end position="261"/>
    </location>
</feature>
<proteinExistence type="predicted"/>
<protein>
    <submittedName>
        <fullName evidence="4">Uncharacterized protein</fullName>
    </submittedName>
</protein>
<feature type="transmembrane region" description="Helical" evidence="3">
    <location>
        <begin position="27"/>
        <end position="44"/>
    </location>
</feature>
<accession>A0ABW0CSZ1</accession>
<reference evidence="5" key="1">
    <citation type="journal article" date="2019" name="Int. J. Syst. Evol. Microbiol.">
        <title>The Global Catalogue of Microorganisms (GCM) 10K type strain sequencing project: providing services to taxonomists for standard genome sequencing and annotation.</title>
        <authorList>
            <consortium name="The Broad Institute Genomics Platform"/>
            <consortium name="The Broad Institute Genome Sequencing Center for Infectious Disease"/>
            <person name="Wu L."/>
            <person name="Ma J."/>
        </authorList>
    </citation>
    <scope>NUCLEOTIDE SEQUENCE [LARGE SCALE GENOMIC DNA]</scope>
    <source>
        <strain evidence="5">KCTC 42586</strain>
    </source>
</reference>
<keyword evidence="3" id="KW-1133">Transmembrane helix</keyword>
<keyword evidence="1" id="KW-0175">Coiled coil</keyword>
<keyword evidence="5" id="KW-1185">Reference proteome</keyword>
<organism evidence="4 5">
    <name type="scientific">Streptomyces coerulescens</name>
    <dbReference type="NCBI Taxonomy" id="29304"/>
    <lineage>
        <taxon>Bacteria</taxon>
        <taxon>Bacillati</taxon>
        <taxon>Actinomycetota</taxon>
        <taxon>Actinomycetes</taxon>
        <taxon>Kitasatosporales</taxon>
        <taxon>Streptomycetaceae</taxon>
        <taxon>Streptomyces</taxon>
    </lineage>
</organism>
<evidence type="ECO:0000256" key="2">
    <source>
        <dbReference type="SAM" id="MobiDB-lite"/>
    </source>
</evidence>
<feature type="region of interest" description="Disordered" evidence="2">
    <location>
        <begin position="251"/>
        <end position="270"/>
    </location>
</feature>
<gene>
    <name evidence="4" type="ORF">ACFPQ9_34920</name>
</gene>
<keyword evidence="3" id="KW-0812">Transmembrane</keyword>